<feature type="repeat" description="TPR" evidence="10">
    <location>
        <begin position="381"/>
        <end position="414"/>
    </location>
</feature>
<feature type="coiled-coil region" evidence="11">
    <location>
        <begin position="283"/>
        <end position="330"/>
    </location>
</feature>
<evidence type="ECO:0000256" key="2">
    <source>
        <dbReference type="ARBA" id="ARBA00010999"/>
    </source>
</evidence>
<dbReference type="GO" id="GO:0006281">
    <property type="term" value="P:DNA repair"/>
    <property type="evidence" value="ECO:0007669"/>
    <property type="project" value="UniProtKB-KW"/>
</dbReference>
<dbReference type="Pfam" id="PF13424">
    <property type="entry name" value="TPR_12"/>
    <property type="match status" value="1"/>
</dbReference>
<evidence type="ECO:0000256" key="6">
    <source>
        <dbReference type="ARBA" id="ARBA00022853"/>
    </source>
</evidence>
<dbReference type="GeneID" id="107818764"/>
<keyword evidence="7" id="KW-0234">DNA repair</keyword>
<dbReference type="InterPro" id="IPR011990">
    <property type="entry name" value="TPR-like_helical_dom_sf"/>
</dbReference>
<gene>
    <name evidence="13" type="primary">LOC107818764</name>
</gene>
<dbReference type="STRING" id="4097.A0A1S4CGJ9"/>
<dbReference type="Proteomes" id="UP000790787">
    <property type="component" value="Chromosome 11"/>
</dbReference>
<dbReference type="GO" id="GO:0005634">
    <property type="term" value="C:nucleus"/>
    <property type="evidence" value="ECO:0000318"/>
    <property type="project" value="GO_Central"/>
</dbReference>
<dbReference type="GO" id="GO:0005654">
    <property type="term" value="C:nucleoplasm"/>
    <property type="evidence" value="ECO:0007669"/>
    <property type="project" value="UniProtKB-SubCell"/>
</dbReference>
<dbReference type="PROSITE" id="PS50293">
    <property type="entry name" value="TPR_REGION"/>
    <property type="match status" value="1"/>
</dbReference>
<sequence>MGKNDTQNQLAAAKRAYKSAKAEGNRSEEAKWANVIGDILKNRGEYIEALRWLRIDYEISLKYLSEKQLLPSCQSLGEVYLRIQDYKHALTFQKKHLELAKDENDLVEQQRASTQLGRTYHEIFLKSEDDHDSVRNARKYFKLALALAKTLKKNLRSSKHSFVKEYIDAYNNIGMLEVDLDNLEEAEKVLREGLEICDEEEVNEDDDGRSRLHHNLGNVYTELRKWNKAREHIEKDILICHRIGHCQGEAKGYINLGELHYRVQKYDEAMKCYEWALKLAKSMEDEDALISQANQNIEIVKEACRVMDEIKKEEQNLKKLAREMEIARGTEGERKCLLQQNSSLDRLIEKSSAIFAWLKHHTYAKKKKQIASELCDKEKLSDSFLAIGESYQKFREFDKALKWYNKSLDTYRAIGNLEGQALAKINIGNILDSNGNWGGALVAFEEGYRIATQAKKPSIQLSALENMHYSQMIRFDNVEEARRLQSSIDKLKKSKVGDLEAQYVAGDCCSESETEVGSQSPITSYDSILPKTAKLGFKISKSHGSEDELNEDMPLISLVRPKRNLAKLKSAHVETTIVSTELPNSSSPSMLRPAGSQAVGRKRVRLVLSDDEGDNEDVYSSSRIISTPLEGEMGDCSRRTSHKCSVENVATSDQFKDTNYRCSPSHGLKDVSPVGSRCVVGAFTPVSLEESTCSDKSRTPELGSRDDKDFTYSSTKNSAPKFSFGGCGRKLDADVSGNDIISDLTLHACSEHCQHILFRIGNNVVHVKWGSGNAGMLLNLEQMKVEVACLYYLQLPAEERSKGLVPVIQHMMHDGRVIESLEAVSIFNDNMAGKACIDVSIDAVWVPKHLMKLYIDCCEELSQPPILKVIKMLYNQEVSEDEIVVSDCELQDISVAPLINALYVHKTFAVLDLSHNLLGNGTMEKLKRVFTSSGQNYGGLTLDLHCNRLGSTALFQICECHVLYARLEVLNISGNRLTDACASYLSTILQNCKALYSLNIEKCSITSRTIQKVADSLTSGSALTHLSLGHNHPIAANAVINLLATLTNLKSFQELSLKGIKLSRPVIESLCQLVKSSSLSGLLLGSTSIGPDGMLKLMQSLSIESQELKLDVSFCDLTPDCIVKLNAEVSVFNRIVELDLGGNQLKQEGGRALAAALSNSRCCLRVLLLQKCQLGLLGILWILKGLSENYYLEELNLAENADREELHALPHDPCSLNKCSNVFQTDANLLDHMAEAPAANDNEGCQEELCTINTDDNLLEAPDSEDEQVEVDAIERATNRSSNGASLKNHSDIESEFIQELSAAIQMAKYLQLLDLSNNGFTKELAESLYAAWASSSRSGSSQGHIEDNTIHLSVEGLKCCHLKTCCRRI</sequence>
<dbReference type="FunFam" id="3.80.10.10:FF:000500">
    <property type="entry name" value="Protein TONSOKU"/>
    <property type="match status" value="1"/>
</dbReference>
<dbReference type="RefSeq" id="XP_016500300.1">
    <property type="nucleotide sequence ID" value="XM_016644814.2"/>
</dbReference>
<reference evidence="12" key="1">
    <citation type="journal article" date="2014" name="Nat. Commun.">
        <title>The tobacco genome sequence and its comparison with those of tomato and potato.</title>
        <authorList>
            <person name="Sierro N."/>
            <person name="Battey J.N."/>
            <person name="Ouadi S."/>
            <person name="Bakaher N."/>
            <person name="Bovet L."/>
            <person name="Willig A."/>
            <person name="Goepfert S."/>
            <person name="Peitsch M.C."/>
            <person name="Ivanov N.V."/>
        </authorList>
    </citation>
    <scope>NUCLEOTIDE SEQUENCE [LARGE SCALE GENOMIC DNA]</scope>
</reference>
<evidence type="ECO:0000256" key="3">
    <source>
        <dbReference type="ARBA" id="ARBA00022614"/>
    </source>
</evidence>
<dbReference type="FunFam" id="1.25.40.10:FF:000961">
    <property type="entry name" value="Protein TONSOKU"/>
    <property type="match status" value="1"/>
</dbReference>
<dbReference type="OrthoDB" id="626167at2759"/>
<reference evidence="13" key="2">
    <citation type="submission" date="2025-08" db="UniProtKB">
        <authorList>
            <consortium name="RefSeq"/>
        </authorList>
    </citation>
    <scope>IDENTIFICATION</scope>
    <source>
        <tissue evidence="13">Leaf</tissue>
    </source>
</reference>
<keyword evidence="11" id="KW-0175">Coiled coil</keyword>
<dbReference type="PaxDb" id="4097-A0A1S4CGJ9"/>
<evidence type="ECO:0000256" key="11">
    <source>
        <dbReference type="SAM" id="Coils"/>
    </source>
</evidence>
<comment type="similarity">
    <text evidence="2">Belongs to the Tonsoku family.</text>
</comment>
<dbReference type="SUPFAM" id="SSF48452">
    <property type="entry name" value="TPR-like"/>
    <property type="match status" value="3"/>
</dbReference>
<dbReference type="SMART" id="SM00028">
    <property type="entry name" value="TPR"/>
    <property type="match status" value="6"/>
</dbReference>
<dbReference type="GO" id="GO:0009933">
    <property type="term" value="P:meristem structural organization"/>
    <property type="evidence" value="ECO:0000318"/>
    <property type="project" value="GO_Central"/>
</dbReference>
<evidence type="ECO:0000256" key="7">
    <source>
        <dbReference type="ARBA" id="ARBA00023204"/>
    </source>
</evidence>
<feature type="coiled-coil region" evidence="11">
    <location>
        <begin position="3"/>
        <end position="30"/>
    </location>
</feature>
<evidence type="ECO:0000256" key="1">
    <source>
        <dbReference type="ARBA" id="ARBA00004642"/>
    </source>
</evidence>
<dbReference type="Pfam" id="PF13374">
    <property type="entry name" value="TPR_10"/>
    <property type="match status" value="1"/>
</dbReference>
<dbReference type="SMART" id="SM00368">
    <property type="entry name" value="LRR_RI"/>
    <property type="match status" value="6"/>
</dbReference>
<keyword evidence="8" id="KW-0539">Nucleus</keyword>
<dbReference type="PANTHER" id="PTHR47684">
    <property type="entry name" value="PROTEIN TONSOKU"/>
    <property type="match status" value="1"/>
</dbReference>
<dbReference type="GO" id="GO:0042393">
    <property type="term" value="F:histone binding"/>
    <property type="evidence" value="ECO:0007669"/>
    <property type="project" value="UniProtKB-ARBA"/>
</dbReference>
<keyword evidence="6" id="KW-0156">Chromatin regulator</keyword>
<dbReference type="InterPro" id="IPR019734">
    <property type="entry name" value="TPR_rpt"/>
</dbReference>
<dbReference type="InterPro" id="IPR032675">
    <property type="entry name" value="LRR_dom_sf"/>
</dbReference>
<keyword evidence="4" id="KW-0677">Repeat</keyword>
<dbReference type="SUPFAM" id="SSF52047">
    <property type="entry name" value="RNI-like"/>
    <property type="match status" value="1"/>
</dbReference>
<accession>A0A1S4CGJ9</accession>
<name>A0A1S4CGJ9_TOBAC</name>
<evidence type="ECO:0000313" key="13">
    <source>
        <dbReference type="RefSeq" id="XP_016500300.1"/>
    </source>
</evidence>
<evidence type="ECO:0000256" key="4">
    <source>
        <dbReference type="ARBA" id="ARBA00022737"/>
    </source>
</evidence>
<keyword evidence="3" id="KW-0433">Leucine-rich repeat</keyword>
<dbReference type="RefSeq" id="XP_016500300.1">
    <property type="nucleotide sequence ID" value="XM_016644814.1"/>
</dbReference>
<dbReference type="Gene3D" id="1.25.40.10">
    <property type="entry name" value="Tetratricopeptide repeat domain"/>
    <property type="match status" value="3"/>
</dbReference>
<feature type="repeat" description="TPR" evidence="10">
    <location>
        <begin position="250"/>
        <end position="283"/>
    </location>
</feature>
<dbReference type="PANTHER" id="PTHR47684:SF1">
    <property type="entry name" value="PROTEIN TONSOKU"/>
    <property type="match status" value="1"/>
</dbReference>
<evidence type="ECO:0000256" key="8">
    <source>
        <dbReference type="ARBA" id="ARBA00023242"/>
    </source>
</evidence>
<keyword evidence="10" id="KW-0802">TPR repeat</keyword>
<dbReference type="Pfam" id="PF13176">
    <property type="entry name" value="TPR_7"/>
    <property type="match status" value="1"/>
</dbReference>
<dbReference type="GO" id="GO:0072423">
    <property type="term" value="P:response to DNA damage checkpoint signaling"/>
    <property type="evidence" value="ECO:0007669"/>
    <property type="project" value="InterPro"/>
</dbReference>
<evidence type="ECO:0000313" key="12">
    <source>
        <dbReference type="Proteomes" id="UP000790787"/>
    </source>
</evidence>
<organism evidence="12 13">
    <name type="scientific">Nicotiana tabacum</name>
    <name type="common">Common tobacco</name>
    <dbReference type="NCBI Taxonomy" id="4097"/>
    <lineage>
        <taxon>Eukaryota</taxon>
        <taxon>Viridiplantae</taxon>
        <taxon>Streptophyta</taxon>
        <taxon>Embryophyta</taxon>
        <taxon>Tracheophyta</taxon>
        <taxon>Spermatophyta</taxon>
        <taxon>Magnoliopsida</taxon>
        <taxon>eudicotyledons</taxon>
        <taxon>Gunneridae</taxon>
        <taxon>Pentapetalae</taxon>
        <taxon>asterids</taxon>
        <taxon>lamiids</taxon>
        <taxon>Solanales</taxon>
        <taxon>Solanaceae</taxon>
        <taxon>Nicotianoideae</taxon>
        <taxon>Nicotianeae</taxon>
        <taxon>Nicotiana</taxon>
    </lineage>
</organism>
<evidence type="ECO:0000256" key="5">
    <source>
        <dbReference type="ARBA" id="ARBA00022763"/>
    </source>
</evidence>
<keyword evidence="12" id="KW-1185">Reference proteome</keyword>
<dbReference type="GO" id="GO:0040029">
    <property type="term" value="P:epigenetic regulation of gene expression"/>
    <property type="evidence" value="ECO:0007669"/>
    <property type="project" value="InterPro"/>
</dbReference>
<protein>
    <recommendedName>
        <fullName evidence="9">Protein TONSOKU</fullName>
    </recommendedName>
</protein>
<dbReference type="Gene3D" id="3.80.10.10">
    <property type="entry name" value="Ribonuclease Inhibitor"/>
    <property type="match status" value="1"/>
</dbReference>
<evidence type="ECO:0000256" key="10">
    <source>
        <dbReference type="PROSITE-ProRule" id="PRU00339"/>
    </source>
</evidence>
<proteinExistence type="inferred from homology"/>
<evidence type="ECO:0000256" key="9">
    <source>
        <dbReference type="ARBA" id="ARBA00069409"/>
    </source>
</evidence>
<keyword evidence="5" id="KW-0227">DNA damage</keyword>
<dbReference type="KEGG" id="nta:107818764"/>
<comment type="subcellular location">
    <subcellularLocation>
        <location evidence="1">Nucleus</location>
        <location evidence="1">Nucleoplasm</location>
    </subcellularLocation>
</comment>
<dbReference type="PROSITE" id="PS50005">
    <property type="entry name" value="TPR"/>
    <property type="match status" value="2"/>
</dbReference>
<dbReference type="InterPro" id="IPR044227">
    <property type="entry name" value="TONSOKU"/>
</dbReference>